<evidence type="ECO:0000256" key="4">
    <source>
        <dbReference type="ARBA" id="ARBA00022729"/>
    </source>
</evidence>
<dbReference type="AlphaFoldDB" id="A0A833QIP3"/>
<sequence length="657" mass="73282">MGFHSWPHTILLSFCLLLATISAQDYDDNDSTLAIPAQDTCIGVFLTYTFIERAKEFPHLKNASAQAYAFKAKATILNTMSQDLDAWIMFIGFQHNEILVNTDGAVLMDGSDFPARVSNGTSFSGYPMSDLLNAIDTAGDLNQIQAMIDIKGTQFGVKPPGIPMPKTIKLLNDGFKCPAPTKKGSQMYVCCVKDPKSKVKDVNATKFLPRQKADLTIGYDVLQSFGNNYLAQVTIDNWSPLGRLDNWNLTWEWMRGEFIYSMRGAYTLKRDSASCIYGQAATYYQTFDFSPVMSCEKKPIIVDLPPEREKDKDIGNLPFCCKNGTLLPKLMNETLSKAIFQLQVYKMPPDLNRTVLYPPQKWKIEGELNPTYKCGPPIRVSPMEFPDPSGLMSDTIAVASWQVGCNITRPTKRNSRCCVSFSAYYNDSVLPCNTCACGCSDALACDPDAQPLLLPSDALLLPFENRTKKAVAWTKLKHRNVPNPLPCNNNCGVSINWHILSNYRHGWSARVTLFNWKDYTFKDWFTAVQLSPNAFIGYENMYSFNGTKLNTTTNTLFMQGLEGLNYLLAETDGKNPNIDPRIPGKQQSVISFTKKKTPGIKLAQGDGFPVKVFFDGEECALPDEIPRADGIRASVGLLRMLSVVVVVFLMISDLLIL</sequence>
<keyword evidence="5" id="KW-0472">Membrane</keyword>
<dbReference type="Pfam" id="PF25079">
    <property type="entry name" value="COB_C"/>
    <property type="match status" value="1"/>
</dbReference>
<reference evidence="9" key="1">
    <citation type="submission" date="2020-01" db="EMBL/GenBank/DDBJ databases">
        <title>Genome sequence of Kobresia littledalei, the first chromosome-level genome in the family Cyperaceae.</title>
        <authorList>
            <person name="Qu G."/>
        </authorList>
    </citation>
    <scope>NUCLEOTIDE SEQUENCE</scope>
    <source>
        <strain evidence="9">C.B.Clarke</strain>
        <tissue evidence="9">Leaf</tissue>
    </source>
</reference>
<evidence type="ECO:0000313" key="9">
    <source>
        <dbReference type="EMBL" id="KAF3320841.1"/>
    </source>
</evidence>
<dbReference type="InterPro" id="IPR006918">
    <property type="entry name" value="COBRA_pln"/>
</dbReference>
<evidence type="ECO:0000256" key="5">
    <source>
        <dbReference type="ARBA" id="ARBA00023136"/>
    </source>
</evidence>
<evidence type="ECO:0000256" key="2">
    <source>
        <dbReference type="ARBA" id="ARBA00005507"/>
    </source>
</evidence>
<proteinExistence type="inferred from homology"/>
<dbReference type="OrthoDB" id="2014623at2759"/>
<dbReference type="EMBL" id="SWLB01000028">
    <property type="protein sequence ID" value="KAF3320841.1"/>
    <property type="molecule type" value="Genomic_DNA"/>
</dbReference>
<evidence type="ECO:0000256" key="1">
    <source>
        <dbReference type="ARBA" id="ARBA00004236"/>
    </source>
</evidence>
<gene>
    <name evidence="9" type="ORF">FCM35_KLT14975</name>
</gene>
<dbReference type="GO" id="GO:0010215">
    <property type="term" value="P:cellulose microfibril organization"/>
    <property type="evidence" value="ECO:0007669"/>
    <property type="project" value="InterPro"/>
</dbReference>
<dbReference type="Pfam" id="PF04833">
    <property type="entry name" value="COBRA"/>
    <property type="match status" value="1"/>
</dbReference>
<dbReference type="GO" id="GO:0005886">
    <property type="term" value="C:plasma membrane"/>
    <property type="evidence" value="ECO:0007669"/>
    <property type="project" value="UniProtKB-SubCell"/>
</dbReference>
<feature type="chain" id="PRO_5032427078" evidence="7">
    <location>
        <begin position="24"/>
        <end position="657"/>
    </location>
</feature>
<comment type="similarity">
    <text evidence="2">Belongs to the COBRA family.</text>
</comment>
<dbReference type="InterPro" id="IPR056900">
    <property type="entry name" value="COB_C"/>
</dbReference>
<dbReference type="PANTHER" id="PTHR31052">
    <property type="entry name" value="COBRA-LIKE PROTEIN 7"/>
    <property type="match status" value="1"/>
</dbReference>
<comment type="caution">
    <text evidence="9">The sequence shown here is derived from an EMBL/GenBank/DDBJ whole genome shotgun (WGS) entry which is preliminary data.</text>
</comment>
<keyword evidence="6" id="KW-0325">Glycoprotein</keyword>
<protein>
    <submittedName>
        <fullName evidence="9">COBRA-like protein 10</fullName>
    </submittedName>
</protein>
<evidence type="ECO:0000256" key="3">
    <source>
        <dbReference type="ARBA" id="ARBA00022475"/>
    </source>
</evidence>
<evidence type="ECO:0000256" key="7">
    <source>
        <dbReference type="SAM" id="SignalP"/>
    </source>
</evidence>
<keyword evidence="10" id="KW-1185">Reference proteome</keyword>
<dbReference type="PANTHER" id="PTHR31052:SF2">
    <property type="entry name" value="COBRA-LIKE PROTEIN 10"/>
    <property type="match status" value="1"/>
</dbReference>
<organism evidence="9 10">
    <name type="scientific">Carex littledalei</name>
    <dbReference type="NCBI Taxonomy" id="544730"/>
    <lineage>
        <taxon>Eukaryota</taxon>
        <taxon>Viridiplantae</taxon>
        <taxon>Streptophyta</taxon>
        <taxon>Embryophyta</taxon>
        <taxon>Tracheophyta</taxon>
        <taxon>Spermatophyta</taxon>
        <taxon>Magnoliopsida</taxon>
        <taxon>Liliopsida</taxon>
        <taxon>Poales</taxon>
        <taxon>Cyperaceae</taxon>
        <taxon>Cyperoideae</taxon>
        <taxon>Cariceae</taxon>
        <taxon>Carex</taxon>
        <taxon>Carex subgen. Euthyceras</taxon>
    </lineage>
</organism>
<dbReference type="Proteomes" id="UP000623129">
    <property type="component" value="Unassembled WGS sequence"/>
</dbReference>
<accession>A0A833QIP3</accession>
<keyword evidence="4 7" id="KW-0732">Signal</keyword>
<evidence type="ECO:0000259" key="8">
    <source>
        <dbReference type="Pfam" id="PF25079"/>
    </source>
</evidence>
<evidence type="ECO:0000313" key="10">
    <source>
        <dbReference type="Proteomes" id="UP000623129"/>
    </source>
</evidence>
<name>A0A833QIP3_9POAL</name>
<feature type="domain" description="COBRA C-terminal" evidence="8">
    <location>
        <begin position="416"/>
        <end position="626"/>
    </location>
</feature>
<evidence type="ECO:0000256" key="6">
    <source>
        <dbReference type="ARBA" id="ARBA00023180"/>
    </source>
</evidence>
<feature type="signal peptide" evidence="7">
    <location>
        <begin position="1"/>
        <end position="23"/>
    </location>
</feature>
<keyword evidence="3" id="KW-1003">Cell membrane</keyword>
<comment type="subcellular location">
    <subcellularLocation>
        <location evidence="1">Cell membrane</location>
    </subcellularLocation>
</comment>